<dbReference type="EC" id="2.5.1.75" evidence="10"/>
<comment type="subunit">
    <text evidence="10">Monomer.</text>
</comment>
<evidence type="ECO:0000313" key="15">
    <source>
        <dbReference type="Proteomes" id="UP000186341"/>
    </source>
</evidence>
<keyword evidence="8 10" id="KW-0460">Magnesium</keyword>
<keyword evidence="4 10" id="KW-0808">Transferase</keyword>
<sequence>MRDQIKLEDSNPAKTSKVPVIAIVGPTGTGKTRLAIELAQKLNGEIISGDSMQVYRKMDIGTAKATPQEQKAAVHHLIDIQEYDQPYNVKIFQEKCRQSIDDIVSRNKVPIICGGTGLYIKAALYDYEFTDEQEDPELKTRFESLTNEALVSFLKNNDPQSLEKIHPNNRKRLIRACMMACSGEKKTERENKQNHEPIYDVFFIGLKADKKIVDERIEKRVDLMFEQGLVREVENLFSDPESWEFTSFQGIGYKEFKDWFTKEKTLEEIRQAIIVHSRQYAKRQMTWFRNQMNVYWYDLNSLDQAIVAAGDFIHQRRDLFE</sequence>
<comment type="caution">
    <text evidence="10">Lacks conserved residue(s) required for the propagation of feature annotation.</text>
</comment>
<proteinExistence type="inferred from homology"/>
<dbReference type="InterPro" id="IPR027417">
    <property type="entry name" value="P-loop_NTPase"/>
</dbReference>
<dbReference type="PANTHER" id="PTHR11088">
    <property type="entry name" value="TRNA DIMETHYLALLYLTRANSFERASE"/>
    <property type="match status" value="1"/>
</dbReference>
<keyword evidence="15" id="KW-1185">Reference proteome</keyword>
<dbReference type="Proteomes" id="UP000186341">
    <property type="component" value="Unassembled WGS sequence"/>
</dbReference>
<comment type="similarity">
    <text evidence="3 10 13">Belongs to the IPP transferase family.</text>
</comment>
<dbReference type="GO" id="GO:0006400">
    <property type="term" value="P:tRNA modification"/>
    <property type="evidence" value="ECO:0007669"/>
    <property type="project" value="TreeGrafter"/>
</dbReference>
<evidence type="ECO:0000256" key="2">
    <source>
        <dbReference type="ARBA" id="ARBA00003213"/>
    </source>
</evidence>
<evidence type="ECO:0000256" key="5">
    <source>
        <dbReference type="ARBA" id="ARBA00022694"/>
    </source>
</evidence>
<evidence type="ECO:0000256" key="13">
    <source>
        <dbReference type="RuleBase" id="RU003785"/>
    </source>
</evidence>
<evidence type="ECO:0000313" key="14">
    <source>
        <dbReference type="EMBL" id="OLU40694.1"/>
    </source>
</evidence>
<protein>
    <recommendedName>
        <fullName evidence="10">tRNA dimethylallyltransferase</fullName>
        <ecNumber evidence="10">2.5.1.75</ecNumber>
    </recommendedName>
    <alternativeName>
        <fullName evidence="10">Dimethylallyl diphosphate:tRNA dimethylallyltransferase</fullName>
        <shortName evidence="10">DMAPP:tRNA dimethylallyltransferase</shortName>
        <shortName evidence="10">DMATase</shortName>
    </alternativeName>
    <alternativeName>
        <fullName evidence="10">Isopentenyl-diphosphate:tRNA isopentenyltransferase</fullName>
        <shortName evidence="10">IPP transferase</shortName>
        <shortName evidence="10">IPPT</shortName>
        <shortName evidence="10">IPTase</shortName>
    </alternativeName>
</protein>
<name>A0A1U7NGZ6_9FIRM</name>
<evidence type="ECO:0000256" key="4">
    <source>
        <dbReference type="ARBA" id="ARBA00022679"/>
    </source>
</evidence>
<dbReference type="Gene3D" id="3.40.50.300">
    <property type="entry name" value="P-loop containing nucleotide triphosphate hydrolases"/>
    <property type="match status" value="1"/>
</dbReference>
<evidence type="ECO:0000256" key="6">
    <source>
        <dbReference type="ARBA" id="ARBA00022741"/>
    </source>
</evidence>
<evidence type="ECO:0000256" key="11">
    <source>
        <dbReference type="RuleBase" id="RU003783"/>
    </source>
</evidence>
<feature type="binding site" evidence="10">
    <location>
        <begin position="27"/>
        <end position="32"/>
    </location>
    <ligand>
        <name>substrate</name>
    </ligand>
</feature>
<dbReference type="SUPFAM" id="SSF52540">
    <property type="entry name" value="P-loop containing nucleoside triphosphate hydrolases"/>
    <property type="match status" value="1"/>
</dbReference>
<accession>A0A1U7NGZ6</accession>
<evidence type="ECO:0000256" key="12">
    <source>
        <dbReference type="RuleBase" id="RU003784"/>
    </source>
</evidence>
<organism evidence="14 15">
    <name type="scientific">Ileibacterium valens</name>
    <dbReference type="NCBI Taxonomy" id="1862668"/>
    <lineage>
        <taxon>Bacteria</taxon>
        <taxon>Bacillati</taxon>
        <taxon>Bacillota</taxon>
        <taxon>Erysipelotrichia</taxon>
        <taxon>Erysipelotrichales</taxon>
        <taxon>Erysipelotrichaceae</taxon>
        <taxon>Ileibacterium</taxon>
    </lineage>
</organism>
<dbReference type="Pfam" id="PF01715">
    <property type="entry name" value="IPPT"/>
    <property type="match status" value="1"/>
</dbReference>
<feature type="site" description="Interaction with substrate tRNA" evidence="10">
    <location>
        <position position="116"/>
    </location>
</feature>
<gene>
    <name evidence="10" type="primary">miaA</name>
    <name evidence="14" type="ORF">BO222_04560</name>
</gene>
<feature type="binding site" evidence="10">
    <location>
        <begin position="25"/>
        <end position="32"/>
    </location>
    <ligand>
        <name>ATP</name>
        <dbReference type="ChEBI" id="CHEBI:30616"/>
    </ligand>
</feature>
<evidence type="ECO:0000256" key="10">
    <source>
        <dbReference type="HAMAP-Rule" id="MF_00185"/>
    </source>
</evidence>
<evidence type="ECO:0000256" key="7">
    <source>
        <dbReference type="ARBA" id="ARBA00022840"/>
    </source>
</evidence>
<keyword evidence="5 10" id="KW-0819">tRNA processing</keyword>
<evidence type="ECO:0000256" key="3">
    <source>
        <dbReference type="ARBA" id="ARBA00005842"/>
    </source>
</evidence>
<dbReference type="InterPro" id="IPR039657">
    <property type="entry name" value="Dimethylallyltransferase"/>
</dbReference>
<reference evidence="14 15" key="1">
    <citation type="submission" date="2016-11" db="EMBL/GenBank/DDBJ databases">
        <title>Description of two novel members of the family Erysipelotrichaceae: Ileibacterium lipovorans gen. nov., sp. nov. and Dubosiella newyorkensis, gen. nov., sp. nov.</title>
        <authorList>
            <person name="Cox L.M."/>
            <person name="Sohn J."/>
            <person name="Tyrrell K.L."/>
            <person name="Citron D.M."/>
            <person name="Lawson P.A."/>
            <person name="Patel N.B."/>
            <person name="Iizumi T."/>
            <person name="Perez-Perez G.I."/>
            <person name="Goldstein E.J."/>
            <person name="Blaser M.J."/>
        </authorList>
    </citation>
    <scope>NUCLEOTIDE SEQUENCE [LARGE SCALE GENOMIC DNA]</scope>
    <source>
        <strain evidence="14 15">NYU-BL-A3</strain>
    </source>
</reference>
<evidence type="ECO:0000256" key="8">
    <source>
        <dbReference type="ARBA" id="ARBA00022842"/>
    </source>
</evidence>
<comment type="function">
    <text evidence="2 10 12">Catalyzes the transfer of a dimethylallyl group onto the adenine at position 37 in tRNAs that read codons beginning with uridine, leading to the formation of N6-(dimethylallyl)adenosine (i(6)A).</text>
</comment>
<comment type="caution">
    <text evidence="14">The sequence shown here is derived from an EMBL/GenBank/DDBJ whole genome shotgun (WGS) entry which is preliminary data.</text>
</comment>
<dbReference type="Gene3D" id="1.10.20.140">
    <property type="match status" value="1"/>
</dbReference>
<dbReference type="GO" id="GO:0005524">
    <property type="term" value="F:ATP binding"/>
    <property type="evidence" value="ECO:0007669"/>
    <property type="project" value="UniProtKB-UniRule"/>
</dbReference>
<keyword evidence="7 10" id="KW-0067">ATP-binding</keyword>
<dbReference type="GO" id="GO:0052381">
    <property type="term" value="F:tRNA dimethylallyltransferase activity"/>
    <property type="evidence" value="ECO:0007669"/>
    <property type="project" value="UniProtKB-UniRule"/>
</dbReference>
<feature type="region of interest" description="Interaction with substrate tRNA" evidence="10">
    <location>
        <begin position="50"/>
        <end position="53"/>
    </location>
</feature>
<dbReference type="RefSeq" id="WP_075818802.1">
    <property type="nucleotide sequence ID" value="NZ_CAOUMU010000038.1"/>
</dbReference>
<evidence type="ECO:0000256" key="1">
    <source>
        <dbReference type="ARBA" id="ARBA00001946"/>
    </source>
</evidence>
<dbReference type="HAMAP" id="MF_00185">
    <property type="entry name" value="IPP_trans"/>
    <property type="match status" value="1"/>
</dbReference>
<dbReference type="OrthoDB" id="9776390at2"/>
<dbReference type="PANTHER" id="PTHR11088:SF60">
    <property type="entry name" value="TRNA DIMETHYLALLYLTRANSFERASE"/>
    <property type="match status" value="1"/>
</dbReference>
<keyword evidence="6 10" id="KW-0547">Nucleotide-binding</keyword>
<dbReference type="NCBIfam" id="TIGR00174">
    <property type="entry name" value="miaA"/>
    <property type="match status" value="1"/>
</dbReference>
<dbReference type="GeneID" id="82202487"/>
<dbReference type="InterPro" id="IPR018022">
    <property type="entry name" value="IPT"/>
</dbReference>
<comment type="cofactor">
    <cofactor evidence="1 10">
        <name>Mg(2+)</name>
        <dbReference type="ChEBI" id="CHEBI:18420"/>
    </cofactor>
</comment>
<dbReference type="AlphaFoldDB" id="A0A1U7NGZ6"/>
<dbReference type="EMBL" id="MPJW01000100">
    <property type="protein sequence ID" value="OLU40694.1"/>
    <property type="molecule type" value="Genomic_DNA"/>
</dbReference>
<evidence type="ECO:0000256" key="9">
    <source>
        <dbReference type="ARBA" id="ARBA00049563"/>
    </source>
</evidence>
<comment type="catalytic activity">
    <reaction evidence="9 10 11">
        <text>adenosine(37) in tRNA + dimethylallyl diphosphate = N(6)-dimethylallyladenosine(37) in tRNA + diphosphate</text>
        <dbReference type="Rhea" id="RHEA:26482"/>
        <dbReference type="Rhea" id="RHEA-COMP:10162"/>
        <dbReference type="Rhea" id="RHEA-COMP:10375"/>
        <dbReference type="ChEBI" id="CHEBI:33019"/>
        <dbReference type="ChEBI" id="CHEBI:57623"/>
        <dbReference type="ChEBI" id="CHEBI:74411"/>
        <dbReference type="ChEBI" id="CHEBI:74415"/>
        <dbReference type="EC" id="2.5.1.75"/>
    </reaction>
</comment>